<dbReference type="InterPro" id="IPR003439">
    <property type="entry name" value="ABC_transporter-like_ATP-bd"/>
</dbReference>
<gene>
    <name evidence="9" type="ORF">AAT16_00785</name>
    <name evidence="10" type="ORF">SAMN05216235_1524</name>
</gene>
<keyword evidence="4 10" id="KW-0067">ATP-binding</keyword>
<reference evidence="11" key="2">
    <citation type="submission" date="2015-04" db="EMBL/GenBank/DDBJ databases">
        <title>Complete genome sequence of Salinicoccus halodurans strain H3B36, isolated from the Qaidam basin of China.</title>
        <authorList>
            <person name="Ma Y."/>
            <person name="Jiang K."/>
            <person name="Xue Y."/>
        </authorList>
    </citation>
    <scope>NUCLEOTIDE SEQUENCE [LARGE SCALE GENOMIC DNA]</scope>
    <source>
        <strain evidence="11">H3B36</strain>
    </source>
</reference>
<dbReference type="InterPro" id="IPR017871">
    <property type="entry name" value="ABC_transporter-like_CS"/>
</dbReference>
<evidence type="ECO:0000256" key="6">
    <source>
        <dbReference type="ARBA" id="ARBA00022970"/>
    </source>
</evidence>
<keyword evidence="2" id="KW-1003">Cell membrane</keyword>
<evidence type="ECO:0000313" key="10">
    <source>
        <dbReference type="EMBL" id="SFK75543.1"/>
    </source>
</evidence>
<dbReference type="PANTHER" id="PTHR43166">
    <property type="entry name" value="AMINO ACID IMPORT ATP-BINDING PROTEIN"/>
    <property type="match status" value="1"/>
</dbReference>
<dbReference type="Proteomes" id="UP000034029">
    <property type="component" value="Chromosome"/>
</dbReference>
<keyword evidence="3" id="KW-0547">Nucleotide-binding</keyword>
<keyword evidence="5" id="KW-1278">Translocase</keyword>
<dbReference type="SMART" id="SM00382">
    <property type="entry name" value="AAA"/>
    <property type="match status" value="1"/>
</dbReference>
<reference evidence="10 12" key="3">
    <citation type="submission" date="2016-10" db="EMBL/GenBank/DDBJ databases">
        <authorList>
            <person name="Varghese N."/>
            <person name="Submissions S."/>
        </authorList>
    </citation>
    <scope>NUCLEOTIDE SEQUENCE [LARGE SCALE GENOMIC DNA]</scope>
    <source>
        <strain evidence="10 12">CGMCC 1.6501</strain>
    </source>
</reference>
<dbReference type="SUPFAM" id="SSF52540">
    <property type="entry name" value="P-loop containing nucleoside triphosphate hydrolases"/>
    <property type="match status" value="1"/>
</dbReference>
<keyword evidence="6" id="KW-0029">Amino-acid transport</keyword>
<keyword evidence="1" id="KW-0813">Transport</keyword>
<evidence type="ECO:0000256" key="3">
    <source>
        <dbReference type="ARBA" id="ARBA00022741"/>
    </source>
</evidence>
<dbReference type="Proteomes" id="UP000183090">
    <property type="component" value="Unassembled WGS sequence"/>
</dbReference>
<keyword evidence="7" id="KW-0472">Membrane</keyword>
<evidence type="ECO:0000256" key="7">
    <source>
        <dbReference type="ARBA" id="ARBA00023136"/>
    </source>
</evidence>
<dbReference type="AlphaFoldDB" id="A0A0F7HHA8"/>
<dbReference type="PANTHER" id="PTHR43166:SF30">
    <property type="entry name" value="METHIONINE IMPORT ATP-BINDING PROTEIN METN"/>
    <property type="match status" value="1"/>
</dbReference>
<evidence type="ECO:0000313" key="11">
    <source>
        <dbReference type="Proteomes" id="UP000034029"/>
    </source>
</evidence>
<evidence type="ECO:0000256" key="1">
    <source>
        <dbReference type="ARBA" id="ARBA00022448"/>
    </source>
</evidence>
<dbReference type="InterPro" id="IPR050086">
    <property type="entry name" value="MetN_ABC_transporter-like"/>
</dbReference>
<sequence>MIDIKGARKSFVGKNGDFKAVDNVTLSITGKEIFGIIGESGAGKSTLMRFINALEMPDAGQVIVDGIDVGTLNKNGLRKHQKDIGMIFQHFNLLNNKTVEENIKLPLELHKYKNPLSVDEVIKFVGLEDKKENYPAELSGGEKQRVGIARALVTRPMILLCDEPTSALDENTTDEIVGVLRKAQNEFDMTVVIVTHELNVIKQLCNRAAILERGRLIDTIDVNHSVTDRSDQSYYERVLEVLKDA</sequence>
<dbReference type="Gene3D" id="3.40.50.300">
    <property type="entry name" value="P-loop containing nucleotide triphosphate hydrolases"/>
    <property type="match status" value="1"/>
</dbReference>
<accession>A0A0F7HHA8</accession>
<organism evidence="10 12">
    <name type="scientific">Salinicoccus halodurans</name>
    <dbReference type="NCBI Taxonomy" id="407035"/>
    <lineage>
        <taxon>Bacteria</taxon>
        <taxon>Bacillati</taxon>
        <taxon>Bacillota</taxon>
        <taxon>Bacilli</taxon>
        <taxon>Bacillales</taxon>
        <taxon>Staphylococcaceae</taxon>
        <taxon>Salinicoccus</taxon>
    </lineage>
</organism>
<evidence type="ECO:0000256" key="2">
    <source>
        <dbReference type="ARBA" id="ARBA00022475"/>
    </source>
</evidence>
<dbReference type="GO" id="GO:0006865">
    <property type="term" value="P:amino acid transport"/>
    <property type="evidence" value="ECO:0007669"/>
    <property type="project" value="UniProtKB-KW"/>
</dbReference>
<dbReference type="KEGG" id="shv:AAT16_00785"/>
<dbReference type="GO" id="GO:0016887">
    <property type="term" value="F:ATP hydrolysis activity"/>
    <property type="evidence" value="ECO:0007669"/>
    <property type="project" value="InterPro"/>
</dbReference>
<evidence type="ECO:0000313" key="12">
    <source>
        <dbReference type="Proteomes" id="UP000183090"/>
    </source>
</evidence>
<evidence type="ECO:0000313" key="9">
    <source>
        <dbReference type="EMBL" id="AKG72883.1"/>
    </source>
</evidence>
<dbReference type="InterPro" id="IPR027417">
    <property type="entry name" value="P-loop_NTPase"/>
</dbReference>
<reference evidence="9 11" key="1">
    <citation type="journal article" date="2015" name="Int. J. Syst. Evol. Microbiol.">
        <title>Complete genome sequence of Salinicoccus halodurans H3B36, isolated from the Qaidam Basin in China.</title>
        <authorList>
            <person name="Jiang K."/>
            <person name="Xue Y."/>
            <person name="Ma Y."/>
        </authorList>
    </citation>
    <scope>NUCLEOTIDE SEQUENCE [LARGE SCALE GENOMIC DNA]</scope>
    <source>
        <strain evidence="9 11">H3B36</strain>
    </source>
</reference>
<proteinExistence type="predicted"/>
<dbReference type="Pfam" id="PF00005">
    <property type="entry name" value="ABC_tran"/>
    <property type="match status" value="1"/>
</dbReference>
<feature type="domain" description="ABC transporter" evidence="8">
    <location>
        <begin position="2"/>
        <end position="238"/>
    </location>
</feature>
<evidence type="ECO:0000256" key="4">
    <source>
        <dbReference type="ARBA" id="ARBA00022840"/>
    </source>
</evidence>
<evidence type="ECO:0000259" key="8">
    <source>
        <dbReference type="PROSITE" id="PS50893"/>
    </source>
</evidence>
<protein>
    <submittedName>
        <fullName evidence="10">D-methionine transport system ATP-binding protein</fullName>
    </submittedName>
    <submittedName>
        <fullName evidence="9">Metal ABC transporter ATP-binding protein</fullName>
    </submittedName>
</protein>
<dbReference type="EMBL" id="FOTB01000003">
    <property type="protein sequence ID" value="SFK75543.1"/>
    <property type="molecule type" value="Genomic_DNA"/>
</dbReference>
<keyword evidence="11" id="KW-1185">Reference proteome</keyword>
<dbReference type="RefSeq" id="WP_046789079.1">
    <property type="nucleotide sequence ID" value="NZ_CP011366.1"/>
</dbReference>
<dbReference type="GO" id="GO:0005524">
    <property type="term" value="F:ATP binding"/>
    <property type="evidence" value="ECO:0007669"/>
    <property type="project" value="UniProtKB-KW"/>
</dbReference>
<dbReference type="EMBL" id="CP011366">
    <property type="protein sequence ID" value="AKG72883.1"/>
    <property type="molecule type" value="Genomic_DNA"/>
</dbReference>
<dbReference type="PROSITE" id="PS50893">
    <property type="entry name" value="ABC_TRANSPORTER_2"/>
    <property type="match status" value="1"/>
</dbReference>
<dbReference type="PROSITE" id="PS00211">
    <property type="entry name" value="ABC_TRANSPORTER_1"/>
    <property type="match status" value="1"/>
</dbReference>
<dbReference type="InterPro" id="IPR003593">
    <property type="entry name" value="AAA+_ATPase"/>
</dbReference>
<name>A0A0F7HHA8_9STAP</name>
<evidence type="ECO:0000256" key="5">
    <source>
        <dbReference type="ARBA" id="ARBA00022967"/>
    </source>
</evidence>